<name>A0A835ZDJ6_9STRA</name>
<dbReference type="SUPFAM" id="SSF56204">
    <property type="entry name" value="Hect, E3 ligase catalytic domain"/>
    <property type="match status" value="1"/>
</dbReference>
<keyword evidence="4" id="KW-0808">Transferase</keyword>
<comment type="catalytic activity">
    <reaction evidence="1">
        <text>S-ubiquitinyl-[E2 ubiquitin-conjugating enzyme]-L-cysteine + [acceptor protein]-L-lysine = [E2 ubiquitin-conjugating enzyme]-L-cysteine + N(6)-ubiquitinyl-[acceptor protein]-L-lysine.</text>
        <dbReference type="EC" id="2.3.2.26"/>
    </reaction>
</comment>
<evidence type="ECO:0000256" key="6">
    <source>
        <dbReference type="PROSITE-ProRule" id="PRU00104"/>
    </source>
</evidence>
<dbReference type="GO" id="GO:0005737">
    <property type="term" value="C:cytoplasm"/>
    <property type="evidence" value="ECO:0007669"/>
    <property type="project" value="TreeGrafter"/>
</dbReference>
<dbReference type="Gene3D" id="3.30.2410.10">
    <property type="entry name" value="Hect, E3 ligase catalytic domain"/>
    <property type="match status" value="1"/>
</dbReference>
<reference evidence="8" key="1">
    <citation type="submission" date="2021-02" db="EMBL/GenBank/DDBJ databases">
        <title>First Annotated Genome of the Yellow-green Alga Tribonema minus.</title>
        <authorList>
            <person name="Mahan K.M."/>
        </authorList>
    </citation>
    <scope>NUCLEOTIDE SEQUENCE</scope>
    <source>
        <strain evidence="8">UTEX B ZZ1240</strain>
    </source>
</reference>
<dbReference type="InterPro" id="IPR035983">
    <property type="entry name" value="Hect_E3_ubiquitin_ligase"/>
</dbReference>
<dbReference type="PANTHER" id="PTHR11254">
    <property type="entry name" value="HECT DOMAIN UBIQUITIN-PROTEIN LIGASE"/>
    <property type="match status" value="1"/>
</dbReference>
<dbReference type="GO" id="GO:0061630">
    <property type="term" value="F:ubiquitin protein ligase activity"/>
    <property type="evidence" value="ECO:0007669"/>
    <property type="project" value="UniProtKB-EC"/>
</dbReference>
<dbReference type="InterPro" id="IPR050409">
    <property type="entry name" value="E3_ubiq-protein_ligase"/>
</dbReference>
<evidence type="ECO:0000313" key="8">
    <source>
        <dbReference type="EMBL" id="KAG5189365.1"/>
    </source>
</evidence>
<dbReference type="InterPro" id="IPR000569">
    <property type="entry name" value="HECT_dom"/>
</dbReference>
<evidence type="ECO:0000256" key="2">
    <source>
        <dbReference type="ARBA" id="ARBA00004906"/>
    </source>
</evidence>
<dbReference type="PANTHER" id="PTHR11254:SF444">
    <property type="entry name" value="HECT DOMAIN CONTAINING UBIQUITIN LIGASE"/>
    <property type="match status" value="1"/>
</dbReference>
<dbReference type="AlphaFoldDB" id="A0A835ZDJ6"/>
<organism evidence="8 9">
    <name type="scientific">Tribonema minus</name>
    <dbReference type="NCBI Taxonomy" id="303371"/>
    <lineage>
        <taxon>Eukaryota</taxon>
        <taxon>Sar</taxon>
        <taxon>Stramenopiles</taxon>
        <taxon>Ochrophyta</taxon>
        <taxon>PX clade</taxon>
        <taxon>Xanthophyceae</taxon>
        <taxon>Tribonematales</taxon>
        <taxon>Tribonemataceae</taxon>
        <taxon>Tribonema</taxon>
    </lineage>
</organism>
<dbReference type="Pfam" id="PF00632">
    <property type="entry name" value="HECT"/>
    <property type="match status" value="1"/>
</dbReference>
<feature type="non-terminal residue" evidence="8">
    <location>
        <position position="192"/>
    </location>
</feature>
<protein>
    <recommendedName>
        <fullName evidence="3">HECT-type E3 ubiquitin transferase</fullName>
        <ecNumber evidence="3">2.3.2.26</ecNumber>
    </recommendedName>
</protein>
<keyword evidence="9" id="KW-1185">Reference proteome</keyword>
<evidence type="ECO:0000256" key="3">
    <source>
        <dbReference type="ARBA" id="ARBA00012485"/>
    </source>
</evidence>
<dbReference type="OrthoDB" id="423283at2759"/>
<comment type="pathway">
    <text evidence="2">Protein modification; protein ubiquitination.</text>
</comment>
<accession>A0A835ZDJ6</accession>
<dbReference type="GO" id="GO:0016567">
    <property type="term" value="P:protein ubiquitination"/>
    <property type="evidence" value="ECO:0007669"/>
    <property type="project" value="TreeGrafter"/>
</dbReference>
<comment type="caution">
    <text evidence="8">The sequence shown here is derived from an EMBL/GenBank/DDBJ whole genome shotgun (WGS) entry which is preliminary data.</text>
</comment>
<keyword evidence="5 6" id="KW-0833">Ubl conjugation pathway</keyword>
<dbReference type="EC" id="2.3.2.26" evidence="3"/>
<sequence length="192" mass="20998">PVTAAPMVLQPVELADMVCGPPGDGSASDFNFRETFHITEDSDFQDVHELRDAFWEVVDTMMVQEKWGLLLFITGVRRLPPPKTELMAIELQYMPPEARAGSNRSASASDAAQSLLGRVPCAHTCDNVLEVPDYWTALVTEAGFDPKRGLPASAKLMGDLRQKLRKHLRDKLLLAIANAQGYGLDGISSSMG</sequence>
<feature type="non-terminal residue" evidence="8">
    <location>
        <position position="1"/>
    </location>
</feature>
<feature type="active site" description="Glycyl thioester intermediate" evidence="6">
    <location>
        <position position="125"/>
    </location>
</feature>
<dbReference type="EMBL" id="JAFCMP010000052">
    <property type="protein sequence ID" value="KAG5189365.1"/>
    <property type="molecule type" value="Genomic_DNA"/>
</dbReference>
<evidence type="ECO:0000256" key="5">
    <source>
        <dbReference type="ARBA" id="ARBA00022786"/>
    </source>
</evidence>
<evidence type="ECO:0000313" key="9">
    <source>
        <dbReference type="Proteomes" id="UP000664859"/>
    </source>
</evidence>
<dbReference type="PROSITE" id="PS50237">
    <property type="entry name" value="HECT"/>
    <property type="match status" value="1"/>
</dbReference>
<evidence type="ECO:0000256" key="1">
    <source>
        <dbReference type="ARBA" id="ARBA00000885"/>
    </source>
</evidence>
<evidence type="ECO:0000256" key="4">
    <source>
        <dbReference type="ARBA" id="ARBA00022679"/>
    </source>
</evidence>
<feature type="domain" description="HECT" evidence="7">
    <location>
        <begin position="1"/>
        <end position="134"/>
    </location>
</feature>
<dbReference type="Proteomes" id="UP000664859">
    <property type="component" value="Unassembled WGS sequence"/>
</dbReference>
<proteinExistence type="predicted"/>
<evidence type="ECO:0000259" key="7">
    <source>
        <dbReference type="PROSITE" id="PS50237"/>
    </source>
</evidence>
<dbReference type="GO" id="GO:0006511">
    <property type="term" value="P:ubiquitin-dependent protein catabolic process"/>
    <property type="evidence" value="ECO:0007669"/>
    <property type="project" value="TreeGrafter"/>
</dbReference>
<gene>
    <name evidence="8" type="ORF">JKP88DRAFT_143452</name>
</gene>